<keyword evidence="2" id="KW-0812">Transmembrane</keyword>
<organism evidence="3 4">
    <name type="scientific">Candidatus Magnetominusculus xianensis</name>
    <dbReference type="NCBI Taxonomy" id="1748249"/>
    <lineage>
        <taxon>Bacteria</taxon>
        <taxon>Pseudomonadati</taxon>
        <taxon>Nitrospirota</taxon>
        <taxon>Nitrospiria</taxon>
        <taxon>Nitrospirales</taxon>
        <taxon>Nitrospiraceae</taxon>
        <taxon>Candidatus Magnetominusculus</taxon>
    </lineage>
</organism>
<feature type="region of interest" description="Disordered" evidence="1">
    <location>
        <begin position="152"/>
        <end position="185"/>
    </location>
</feature>
<evidence type="ECO:0008006" key="5">
    <source>
        <dbReference type="Google" id="ProtNLM"/>
    </source>
</evidence>
<dbReference type="InterPro" id="IPR050400">
    <property type="entry name" value="Bact_Cytoskel_RodZ"/>
</dbReference>
<evidence type="ECO:0000313" key="3">
    <source>
        <dbReference type="EMBL" id="KWT92821.1"/>
    </source>
</evidence>
<feature type="compositionally biased region" description="Low complexity" evidence="1">
    <location>
        <begin position="281"/>
        <end position="291"/>
    </location>
</feature>
<feature type="compositionally biased region" description="Polar residues" evidence="1">
    <location>
        <begin position="152"/>
        <end position="165"/>
    </location>
</feature>
<accession>A0ABR5SMI1</accession>
<dbReference type="PANTHER" id="PTHR34475:SF1">
    <property type="entry name" value="CYTOSKELETON PROTEIN RODZ"/>
    <property type="match status" value="1"/>
</dbReference>
<sequence>MIGDYLRKSRQAANLSLEDVSATTMIKLSYLKALEDEDFKALPCEVFTKGYIRVYLESLNMDSTEGLRILQEDGFYPVKSQVKLNTSKYASSVKIDTGGPEQPAKQPTNLLENNTTDYTRHLVYLIVFLAFLAVIVYSSAKIFSAAKEGNTAVTSSVGSSDNQALRNGKSPDLQPDSAKNSEKTPVIVEKKAVSKLPDTKKTTKKPSDKIKESMNILNMSTAEASTQTQPQAPVINKPELKDMSKAVQKMKAMTASLKSLKTAVEKAKSAGQKPPLDSSKSESPAAAPTPAEVQSADVPVQTPEKPDVKNMAATPTALTGEKELNGTVVAGAETFSYSGESGGSSDGGSIGAVDVLNMQQPEADKPELTVTGDTN</sequence>
<dbReference type="RefSeq" id="WP_236861439.1">
    <property type="nucleotide sequence ID" value="NZ_LNQR01000019.1"/>
</dbReference>
<feature type="region of interest" description="Disordered" evidence="1">
    <location>
        <begin position="264"/>
        <end position="375"/>
    </location>
</feature>
<dbReference type="EMBL" id="LNQR01000019">
    <property type="protein sequence ID" value="KWT92821.1"/>
    <property type="molecule type" value="Genomic_DNA"/>
</dbReference>
<evidence type="ECO:0000313" key="4">
    <source>
        <dbReference type="Proteomes" id="UP000060487"/>
    </source>
</evidence>
<reference evidence="3 4" key="1">
    <citation type="submission" date="2015-11" db="EMBL/GenBank/DDBJ databases">
        <authorList>
            <person name="Lin W."/>
        </authorList>
    </citation>
    <scope>NUCLEOTIDE SEQUENCE [LARGE SCALE GENOMIC DNA]</scope>
    <source>
        <strain evidence="3 4">HCH-1</strain>
    </source>
</reference>
<dbReference type="Pfam" id="PF13413">
    <property type="entry name" value="HTH_25"/>
    <property type="match status" value="1"/>
</dbReference>
<feature type="compositionally biased region" description="Gly residues" evidence="1">
    <location>
        <begin position="340"/>
        <end position="350"/>
    </location>
</feature>
<evidence type="ECO:0000256" key="1">
    <source>
        <dbReference type="SAM" id="MobiDB-lite"/>
    </source>
</evidence>
<keyword evidence="4" id="KW-1185">Reference proteome</keyword>
<keyword evidence="2" id="KW-0472">Membrane</keyword>
<proteinExistence type="predicted"/>
<dbReference type="Gene3D" id="1.10.260.40">
    <property type="entry name" value="lambda repressor-like DNA-binding domains"/>
    <property type="match status" value="1"/>
</dbReference>
<gene>
    <name evidence="3" type="ORF">ASN18_0407</name>
</gene>
<protein>
    <recommendedName>
        <fullName evidence="5">Helix-turn-helix domain-containing protein</fullName>
    </recommendedName>
</protein>
<evidence type="ECO:0000256" key="2">
    <source>
        <dbReference type="SAM" id="Phobius"/>
    </source>
</evidence>
<dbReference type="Proteomes" id="UP000060487">
    <property type="component" value="Unassembled WGS sequence"/>
</dbReference>
<keyword evidence="2" id="KW-1133">Transmembrane helix</keyword>
<dbReference type="PANTHER" id="PTHR34475">
    <property type="match status" value="1"/>
</dbReference>
<dbReference type="InterPro" id="IPR010982">
    <property type="entry name" value="Lambda_DNA-bd_dom_sf"/>
</dbReference>
<feature type="transmembrane region" description="Helical" evidence="2">
    <location>
        <begin position="122"/>
        <end position="140"/>
    </location>
</feature>
<comment type="caution">
    <text evidence="3">The sequence shown here is derived from an EMBL/GenBank/DDBJ whole genome shotgun (WGS) entry which is preliminary data.</text>
</comment>
<name>A0ABR5SMI1_9BACT</name>